<dbReference type="InterPro" id="IPR009014">
    <property type="entry name" value="Transketo_C/PFOR_II"/>
</dbReference>
<dbReference type="Pfam" id="PF02775">
    <property type="entry name" value="TPP_enzyme_C"/>
    <property type="match status" value="1"/>
</dbReference>
<feature type="site" description="Important for catalytic activity" evidence="16">
    <location>
        <position position="115"/>
    </location>
</feature>
<evidence type="ECO:0000256" key="13">
    <source>
        <dbReference type="ARBA" id="ARBA00067807"/>
    </source>
</evidence>
<dbReference type="GO" id="GO:0005506">
    <property type="term" value="F:iron ion binding"/>
    <property type="evidence" value="ECO:0007669"/>
    <property type="project" value="InterPro"/>
</dbReference>
<feature type="binding site" evidence="17">
    <location>
        <position position="883"/>
    </location>
    <ligand>
        <name>[4Fe-4S] cluster</name>
        <dbReference type="ChEBI" id="CHEBI:49883"/>
        <label>3</label>
    </ligand>
</feature>
<dbReference type="InterPro" id="IPR037112">
    <property type="entry name" value="Pyrv-flavodox_OxR_EKR_sf"/>
</dbReference>
<evidence type="ECO:0000256" key="8">
    <source>
        <dbReference type="ARBA" id="ARBA00023004"/>
    </source>
</evidence>
<dbReference type="GO" id="GO:0022900">
    <property type="term" value="P:electron transport chain"/>
    <property type="evidence" value="ECO:0007669"/>
    <property type="project" value="InterPro"/>
</dbReference>
<feature type="binding site" evidence="15">
    <location>
        <begin position="1057"/>
        <end position="1062"/>
    </location>
    <ligand>
        <name>thiamine diphosphate</name>
        <dbReference type="ChEBI" id="CHEBI:58937"/>
    </ligand>
</feature>
<keyword evidence="10" id="KW-0535">Nitrogen fixation</keyword>
<gene>
    <name evidence="20" type="primary">nifJ</name>
    <name evidence="20" type="ORF">QH73_0021040</name>
</gene>
<evidence type="ECO:0000256" key="2">
    <source>
        <dbReference type="ARBA" id="ARBA00022448"/>
    </source>
</evidence>
<dbReference type="NCBIfam" id="TIGR02176">
    <property type="entry name" value="pyruv_ox_red"/>
    <property type="match status" value="1"/>
</dbReference>
<dbReference type="SUPFAM" id="SSF54862">
    <property type="entry name" value="4Fe-4S ferredoxins"/>
    <property type="match status" value="1"/>
</dbReference>
<keyword evidence="2 14" id="KW-0813">Transport</keyword>
<evidence type="ECO:0000256" key="4">
    <source>
        <dbReference type="ARBA" id="ARBA00022723"/>
    </source>
</evidence>
<feature type="coiled-coil region" evidence="18">
    <location>
        <begin position="963"/>
        <end position="990"/>
    </location>
</feature>
<feature type="site" description="Important for catalytic activity" evidence="16">
    <location>
        <position position="1062"/>
    </location>
</feature>
<dbReference type="Proteomes" id="UP000031532">
    <property type="component" value="Unassembled WGS sequence"/>
</dbReference>
<feature type="binding site" evidence="17">
    <location>
        <position position="855"/>
    </location>
    <ligand>
        <name>[4Fe-4S] cluster</name>
        <dbReference type="ChEBI" id="CHEBI:49883"/>
        <label>3</label>
    </ligand>
</feature>
<dbReference type="PROSITE" id="PS51379">
    <property type="entry name" value="4FE4S_FER_2"/>
    <property type="match status" value="2"/>
</dbReference>
<dbReference type="FunFam" id="3.40.50.970:FF:000012">
    <property type="entry name" value="Pyruvate:ferredoxin (Flavodoxin) oxidoreductase"/>
    <property type="match status" value="1"/>
</dbReference>
<feature type="binding site" evidence="17">
    <location>
        <position position="784"/>
    </location>
    <ligand>
        <name>[4Fe-4S] cluster</name>
        <dbReference type="ChEBI" id="CHEBI:49883"/>
        <label>2</label>
    </ligand>
</feature>
<feature type="binding site" evidence="17">
    <location>
        <position position="791"/>
    </location>
    <ligand>
        <name>[4Fe-4S] cluster</name>
        <dbReference type="ChEBI" id="CHEBI:49883"/>
        <label>1</label>
    </ligand>
</feature>
<comment type="similarity">
    <text evidence="1 14">Belongs to the pyruvate:ferredoxin/flavodoxin oxidoreductase family.</text>
</comment>
<dbReference type="InterPro" id="IPR011766">
    <property type="entry name" value="TPP_enzyme_TPP-bd"/>
</dbReference>
<evidence type="ECO:0000256" key="3">
    <source>
        <dbReference type="ARBA" id="ARBA00022485"/>
    </source>
</evidence>
<feature type="binding site" evidence="15">
    <location>
        <position position="883"/>
    </location>
    <ligand>
        <name>thiamine diphosphate</name>
        <dbReference type="ChEBI" id="CHEBI:58937"/>
    </ligand>
</feature>
<evidence type="ECO:0000256" key="1">
    <source>
        <dbReference type="ARBA" id="ARBA00009032"/>
    </source>
</evidence>
<dbReference type="SMART" id="SM00890">
    <property type="entry name" value="EKR"/>
    <property type="match status" value="1"/>
</dbReference>
<dbReference type="Pfam" id="PF01558">
    <property type="entry name" value="POR"/>
    <property type="match status" value="1"/>
</dbReference>
<dbReference type="EC" id="1.2.7.-" evidence="14"/>
<feature type="binding site" evidence="17">
    <location>
        <position position="781"/>
    </location>
    <ligand>
        <name>[4Fe-4S] cluster</name>
        <dbReference type="ChEBI" id="CHEBI:49883"/>
        <label>2</label>
    </ligand>
</feature>
<evidence type="ECO:0000256" key="14">
    <source>
        <dbReference type="PIRNR" id="PIRNR000159"/>
    </source>
</evidence>
<feature type="binding site" evidence="17">
    <location>
        <position position="787"/>
    </location>
    <ligand>
        <name>[4Fe-4S] cluster</name>
        <dbReference type="ChEBI" id="CHEBI:49883"/>
        <label>2</label>
    </ligand>
</feature>
<comment type="cofactor">
    <cofactor evidence="17">
        <name>[4Fe-4S] cluster</name>
        <dbReference type="ChEBI" id="CHEBI:49883"/>
    </cofactor>
    <text evidence="17">Binds 3 [4Fe-4S] clusters per subunit.</text>
</comment>
<dbReference type="RefSeq" id="WP_039713921.1">
    <property type="nucleotide sequence ID" value="NZ_JTJC03000006.1"/>
</dbReference>
<sequence>MKTKTFATLDGNEAVAQVAYRLNEVITIYPITPSSPMAEWADAWTAEGRANIWGNVPAVVQMQSEGGVAGALHGALQTGSLTTTFTASQGLLLMLPNMYKIAGELTPTVFHVAARSLAAQALSIFGDHSDVMAARTTGFAMLCAASVQEAHDFALIATRATLELRIPFLHFFDGFRTSHEIAKVELLAEDDMRSLIPDELVFAHRDRALTPDRPVIRGTAQNPDVYFQARETVNPYYLACPDITQKVMDEFAQLTGRQYQLFEYHGDPAAERVIVLMGSGCEAVHETVDYLNASGEKVGVVKVRLYRPFDAKRFVKALPATVKAIAVLDRTKEPGAAGEALYLDVVTAVCEYAQEQRGRADKGDKGDKEAILATSHQPLATSPTPQIIGGRYGLSSKEFTPAMIQAVFDNLAAIEPKNHFTIGINDDVTHTSLLYDPEFSIESDRVVRAIFYGLGADGTVGANKNSIKIIGEQTDNYAQGYFVYDSKKSGSVTVSHLRFGQQPIRSTYLVNRANFVACHQWEFIEKFPLLKEIVPGGTFLLNSPYPADEIWNYLPRSLQTQIIQKHLKFYVINGYQVARNAGMGGRINTVMQVCFFALSGVLPKDEAIAQIKRSIRKTYGKKGDEIVQMNIHAVHETLAHLYEVDYGAMVRSNQENQLPTTNYQLPITNSAPAFVRDVLGKIIAREGDNLPVSAMPVDGTYPSGTSKWEKRNIAQEIPVWDSDVCVQCGKCVMVCPHSVIRSKVYEPQQLETAPATFKNSNAREHDWQGLKFTIQVAPEDCTGCGICVDVCPAKNKSQPKLKAINMQPQQPLREQERENWDFFLNIPNPDRTHLKLHKINQQQMQEPLFEFSGACAGCGETPYLKLVSQLFGDRAVIANATGCSSIYGGNLPTTPWTHNAEGRGPAWSNSLFEDNAEFGLGFRVAIDKHAEIATELLRQLAPAVGEELATSILNAPQNDEADIYEQRQRVALLKQKLDELLKNQGAEEQRGRGAEEQRGNYQLPTTNYQNLKSLANYLVKKSVWIIGGDGWAYDIGFGGLDHVLASGRNVNILVLDTEVYSNTGGQMSKATPKGAVAKFAAGGKPAPKKDLGLIAMTYGNVYVASVAMGARDEHTLRAFLEAEAYEGPSLIIAYSHCIAHGINMATAMQNQKAAVDSGRWLLYRFHPDRIQQGENPLQLDSHAPKLPVEQYMYLENRFKMLTKSKPEAAKQLLAEAQQDVNTRWRLYQYLAARSPETIH</sequence>
<feature type="binding site" evidence="15">
    <location>
        <begin position="1028"/>
        <end position="1031"/>
    </location>
    <ligand>
        <name>thiamine diphosphate</name>
        <dbReference type="ChEBI" id="CHEBI:58937"/>
    </ligand>
</feature>
<dbReference type="PANTHER" id="PTHR32154:SF0">
    <property type="entry name" value="PYRUVATE-FLAVODOXIN OXIDOREDUCTASE-RELATED"/>
    <property type="match status" value="1"/>
</dbReference>
<dbReference type="GO" id="GO:0016903">
    <property type="term" value="F:oxidoreductase activity, acting on the aldehyde or oxo group of donors"/>
    <property type="evidence" value="ECO:0007669"/>
    <property type="project" value="InterPro"/>
</dbReference>
<dbReference type="InterPro" id="IPR019456">
    <property type="entry name" value="Pyrv-flavodox_OxRtase_EKR"/>
</dbReference>
<dbReference type="InterPro" id="IPR029061">
    <property type="entry name" value="THDP-binding"/>
</dbReference>
<organism evidence="20 21">
    <name type="scientific">Scytonema millei VB511283</name>
    <dbReference type="NCBI Taxonomy" id="1245923"/>
    <lineage>
        <taxon>Bacteria</taxon>
        <taxon>Bacillati</taxon>
        <taxon>Cyanobacteriota</taxon>
        <taxon>Cyanophyceae</taxon>
        <taxon>Nostocales</taxon>
        <taxon>Scytonemataceae</taxon>
        <taxon>Scytonema</taxon>
    </lineage>
</organism>
<dbReference type="Gene3D" id="3.30.70.20">
    <property type="match status" value="1"/>
</dbReference>
<dbReference type="EMBL" id="JTJC03000006">
    <property type="protein sequence ID" value="NHC37089.1"/>
    <property type="molecule type" value="Genomic_DNA"/>
</dbReference>
<dbReference type="SUPFAM" id="SSF53323">
    <property type="entry name" value="Pyruvate-ferredoxin oxidoreductase, PFOR, domain III"/>
    <property type="match status" value="1"/>
</dbReference>
<dbReference type="GO" id="GO:0051539">
    <property type="term" value="F:4 iron, 4 sulfur cluster binding"/>
    <property type="evidence" value="ECO:0007669"/>
    <property type="project" value="UniProtKB-KW"/>
</dbReference>
<protein>
    <recommendedName>
        <fullName evidence="13 14">Pyruvate-flavodoxin oxidoreductase</fullName>
        <ecNumber evidence="14">1.2.7.-</ecNumber>
    </recommendedName>
</protein>
<feature type="binding site" evidence="15">
    <location>
        <position position="115"/>
    </location>
    <ligand>
        <name>pyruvate</name>
        <dbReference type="ChEBI" id="CHEBI:15361"/>
    </ligand>
</feature>
<feature type="binding site" evidence="15">
    <location>
        <position position="32"/>
    </location>
    <ligand>
        <name>pyruvate</name>
        <dbReference type="ChEBI" id="CHEBI:15361"/>
    </ligand>
</feature>
<feature type="site" description="Important for catalytic activity" evidence="16">
    <location>
        <position position="32"/>
    </location>
</feature>
<evidence type="ECO:0000313" key="20">
    <source>
        <dbReference type="EMBL" id="NHC37089.1"/>
    </source>
</evidence>
<evidence type="ECO:0000313" key="21">
    <source>
        <dbReference type="Proteomes" id="UP000031532"/>
    </source>
</evidence>
<dbReference type="FunFam" id="3.40.50.920:FF:000007">
    <property type="entry name" value="Pyruvate:ferredoxin (Flavodoxin) oxidoreductase"/>
    <property type="match status" value="1"/>
</dbReference>
<feature type="binding site" evidence="17">
    <location>
        <position position="728"/>
    </location>
    <ligand>
        <name>[4Fe-4S] cluster</name>
        <dbReference type="ChEBI" id="CHEBI:49883"/>
        <label>1</label>
    </ligand>
</feature>
<dbReference type="FunFam" id="3.40.50.970:FF:000041">
    <property type="entry name" value="Pyruvate:ferredoxin (Flavodoxin) oxidoreductase"/>
    <property type="match status" value="1"/>
</dbReference>
<feature type="binding site" evidence="17">
    <location>
        <position position="725"/>
    </location>
    <ligand>
        <name>[4Fe-4S] cluster</name>
        <dbReference type="ChEBI" id="CHEBI:49883"/>
        <label>1</label>
    </ligand>
</feature>
<dbReference type="OrthoDB" id="9794954at2"/>
<evidence type="ECO:0000256" key="9">
    <source>
        <dbReference type="ARBA" id="ARBA00023014"/>
    </source>
</evidence>
<evidence type="ECO:0000259" key="19">
    <source>
        <dbReference type="PROSITE" id="PS51379"/>
    </source>
</evidence>
<dbReference type="InterPro" id="IPR019752">
    <property type="entry name" value="Pyrv/ketoisovalerate_OxRed_cat"/>
</dbReference>
<comment type="catalytic activity">
    <reaction evidence="11 14">
        <text>oxidized [flavodoxin] + pyruvate + CoA + 2 H(+) = reduced [flavodoxin] + acetyl-CoA + CO2</text>
        <dbReference type="Rhea" id="RHEA:44140"/>
        <dbReference type="Rhea" id="RHEA-COMP:10622"/>
        <dbReference type="Rhea" id="RHEA-COMP:10623"/>
        <dbReference type="ChEBI" id="CHEBI:15361"/>
        <dbReference type="ChEBI" id="CHEBI:15378"/>
        <dbReference type="ChEBI" id="CHEBI:16526"/>
        <dbReference type="ChEBI" id="CHEBI:57287"/>
        <dbReference type="ChEBI" id="CHEBI:57288"/>
        <dbReference type="ChEBI" id="CHEBI:57618"/>
        <dbReference type="ChEBI" id="CHEBI:58210"/>
    </reaction>
</comment>
<feature type="domain" description="4Fe-4S ferredoxin-type" evidence="19">
    <location>
        <begin position="772"/>
        <end position="801"/>
    </location>
</feature>
<accession>A0A9X5E8G8</accession>
<evidence type="ECO:0000256" key="18">
    <source>
        <dbReference type="SAM" id="Coils"/>
    </source>
</evidence>
<dbReference type="Gene3D" id="4.10.780.10">
    <property type="entry name" value="Pyruvate-flavodoxin oxidoreductase, EKR domain"/>
    <property type="match status" value="1"/>
</dbReference>
<dbReference type="Pfam" id="PF17147">
    <property type="entry name" value="PFOR_II"/>
    <property type="match status" value="1"/>
</dbReference>
<reference evidence="20 21" key="1">
    <citation type="journal article" date="2015" name="Genome Announc.">
        <title>Draft Genome Sequence of the Terrestrial Cyanobacterium Scytonema millei VB511283, Isolated from Eastern India.</title>
        <authorList>
            <person name="Sen D."/>
            <person name="Chandrababunaidu M.M."/>
            <person name="Singh D."/>
            <person name="Sanghi N."/>
            <person name="Ghorai A."/>
            <person name="Mishra G.P."/>
            <person name="Madduluri M."/>
            <person name="Adhikary S.P."/>
            <person name="Tripathy S."/>
        </authorList>
    </citation>
    <scope>NUCLEOTIDE SEQUENCE [LARGE SCALE GENOMIC DNA]</scope>
    <source>
        <strain evidence="20 21">VB511283</strain>
    </source>
</reference>
<keyword evidence="5" id="KW-0677">Repeat</keyword>
<dbReference type="Pfam" id="PF01855">
    <property type="entry name" value="POR_N"/>
    <property type="match status" value="1"/>
</dbReference>
<keyword evidence="9 17" id="KW-0411">Iron-sulfur</keyword>
<keyword evidence="20" id="KW-0670">Pyruvate</keyword>
<evidence type="ECO:0000256" key="15">
    <source>
        <dbReference type="PIRSR" id="PIRSR000159-1"/>
    </source>
</evidence>
<keyword evidence="8 17" id="KW-0408">Iron</keyword>
<feature type="binding site" evidence="17">
    <location>
        <position position="1137"/>
    </location>
    <ligand>
        <name>[4Fe-4S] cluster</name>
        <dbReference type="ChEBI" id="CHEBI:49883"/>
        <label>3</label>
    </ligand>
</feature>
<comment type="caution">
    <text evidence="20">The sequence shown here is derived from an EMBL/GenBank/DDBJ whole genome shotgun (WGS) entry which is preliminary data.</text>
</comment>
<keyword evidence="3 17" id="KW-0004">4Fe-4S</keyword>
<feature type="binding site" evidence="15">
    <location>
        <position position="65"/>
    </location>
    <ligand>
        <name>thiamine diphosphate</name>
        <dbReference type="ChEBI" id="CHEBI:58937"/>
    </ligand>
</feature>
<feature type="binding site" evidence="17">
    <location>
        <position position="735"/>
    </location>
    <ligand>
        <name>[4Fe-4S] cluster</name>
        <dbReference type="ChEBI" id="CHEBI:49883"/>
        <label>2</label>
    </ligand>
</feature>
<dbReference type="FunFam" id="3.30.70.20:FF:000022">
    <property type="entry name" value="Pyruvate:ferredoxin (Flavodoxin) oxidoreductase"/>
    <property type="match status" value="1"/>
</dbReference>
<dbReference type="CDD" id="cd07034">
    <property type="entry name" value="TPP_PYR_PFOR_IOR-alpha_like"/>
    <property type="match status" value="1"/>
</dbReference>
<keyword evidence="4 17" id="KW-0479">Metal-binding</keyword>
<dbReference type="Pfam" id="PF10371">
    <property type="entry name" value="EKR"/>
    <property type="match status" value="1"/>
</dbReference>
<dbReference type="InterPro" id="IPR017900">
    <property type="entry name" value="4Fe4S_Fe_S_CS"/>
</dbReference>
<dbReference type="FunFam" id="3.40.920.10:FF:000001">
    <property type="entry name" value="Pyruvate:ferredoxin (Flavodoxin) oxidoreductase"/>
    <property type="match status" value="1"/>
</dbReference>
<dbReference type="AlphaFoldDB" id="A0A9X5E8G8"/>
<dbReference type="PANTHER" id="PTHR32154">
    <property type="entry name" value="PYRUVATE-FLAVODOXIN OXIDOREDUCTASE-RELATED"/>
    <property type="match status" value="1"/>
</dbReference>
<dbReference type="Gene3D" id="3.40.920.10">
    <property type="entry name" value="Pyruvate-ferredoxin oxidoreductase, PFOR, domain III"/>
    <property type="match status" value="1"/>
</dbReference>
<dbReference type="Gene3D" id="3.40.50.920">
    <property type="match status" value="1"/>
</dbReference>
<feature type="binding site" evidence="15">
    <location>
        <position position="860"/>
    </location>
    <ligand>
        <name>thiamine diphosphate</name>
        <dbReference type="ChEBI" id="CHEBI:58937"/>
    </ligand>
</feature>
<dbReference type="PIRSF" id="PIRSF000159">
    <property type="entry name" value="NifJ"/>
    <property type="match status" value="1"/>
</dbReference>
<dbReference type="Pfam" id="PF12838">
    <property type="entry name" value="Fer4_7"/>
    <property type="match status" value="1"/>
</dbReference>
<dbReference type="SUPFAM" id="SSF52922">
    <property type="entry name" value="TK C-terminal domain-like"/>
    <property type="match status" value="1"/>
</dbReference>
<dbReference type="InterPro" id="IPR002880">
    <property type="entry name" value="Pyrv_Fd/Flavodoxin_OxRdtase_N"/>
</dbReference>
<feature type="site" description="Important for catalytic activity" evidence="16">
    <location>
        <position position="65"/>
    </location>
</feature>
<comment type="function">
    <text evidence="12">Oxidoreductase required for the transfer of electrons from pyruvate to flavodoxin, which reduces nitrogenase.</text>
</comment>
<dbReference type="InterPro" id="IPR050722">
    <property type="entry name" value="Pyruvate:ferred/Flavod_OxRd"/>
</dbReference>
<dbReference type="InterPro" id="IPR011895">
    <property type="entry name" value="Pyrv_flavodox_OxRed"/>
</dbReference>
<evidence type="ECO:0000256" key="6">
    <source>
        <dbReference type="ARBA" id="ARBA00022982"/>
    </source>
</evidence>
<evidence type="ECO:0000256" key="5">
    <source>
        <dbReference type="ARBA" id="ARBA00022737"/>
    </source>
</evidence>
<dbReference type="GO" id="GO:0030976">
    <property type="term" value="F:thiamine pyrophosphate binding"/>
    <property type="evidence" value="ECO:0007669"/>
    <property type="project" value="InterPro"/>
</dbReference>
<keyword evidence="6 14" id="KW-0249">Electron transport</keyword>
<dbReference type="CDD" id="cd03377">
    <property type="entry name" value="TPP_PFOR_PNO"/>
    <property type="match status" value="1"/>
</dbReference>
<dbReference type="InterPro" id="IPR017896">
    <property type="entry name" value="4Fe4S_Fe-S-bd"/>
</dbReference>
<proteinExistence type="inferred from homology"/>
<dbReference type="Gene3D" id="3.40.50.970">
    <property type="match status" value="2"/>
</dbReference>
<dbReference type="GO" id="GO:0006979">
    <property type="term" value="P:response to oxidative stress"/>
    <property type="evidence" value="ECO:0007669"/>
    <property type="project" value="TreeGrafter"/>
</dbReference>
<evidence type="ECO:0000256" key="16">
    <source>
        <dbReference type="PIRSR" id="PIRSR000159-2"/>
    </source>
</evidence>
<evidence type="ECO:0000256" key="7">
    <source>
        <dbReference type="ARBA" id="ARBA00023002"/>
    </source>
</evidence>
<keyword evidence="18" id="KW-0175">Coiled coil</keyword>
<keyword evidence="7 14" id="KW-0560">Oxidoreductase</keyword>
<dbReference type="PROSITE" id="PS00198">
    <property type="entry name" value="4FE4S_FER_1"/>
    <property type="match status" value="2"/>
</dbReference>
<evidence type="ECO:0000256" key="17">
    <source>
        <dbReference type="PIRSR" id="PIRSR000159-50"/>
    </source>
</evidence>
<name>A0A9X5E8G8_9CYAN</name>
<dbReference type="SUPFAM" id="SSF52518">
    <property type="entry name" value="Thiamin diphosphate-binding fold (THDP-binding)"/>
    <property type="match status" value="2"/>
</dbReference>
<feature type="domain" description="4Fe-4S ferredoxin-type" evidence="19">
    <location>
        <begin position="716"/>
        <end position="745"/>
    </location>
</feature>
<feature type="binding site" evidence="17">
    <location>
        <position position="731"/>
    </location>
    <ligand>
        <name>[4Fe-4S] cluster</name>
        <dbReference type="ChEBI" id="CHEBI:49883"/>
        <label>1</label>
    </ligand>
</feature>
<dbReference type="InterPro" id="IPR002869">
    <property type="entry name" value="Pyrv_flavodox_OxRed_cen"/>
</dbReference>
<evidence type="ECO:0000256" key="10">
    <source>
        <dbReference type="ARBA" id="ARBA00023231"/>
    </source>
</evidence>
<evidence type="ECO:0000256" key="11">
    <source>
        <dbReference type="ARBA" id="ARBA00048963"/>
    </source>
</evidence>
<keyword evidence="21" id="KW-1185">Reference proteome</keyword>
<dbReference type="InterPro" id="IPR033412">
    <property type="entry name" value="PFOR_II"/>
</dbReference>
<feature type="binding site" evidence="17">
    <location>
        <position position="858"/>
    </location>
    <ligand>
        <name>[4Fe-4S] cluster</name>
        <dbReference type="ChEBI" id="CHEBI:49883"/>
        <label>3</label>
    </ligand>
</feature>
<evidence type="ECO:0000256" key="12">
    <source>
        <dbReference type="ARBA" id="ARBA00053837"/>
    </source>
</evidence>